<accession>A0A0B0NZF4</accession>
<organism evidence="1 2">
    <name type="scientific">Gossypium arboreum</name>
    <name type="common">Tree cotton</name>
    <name type="synonym">Gossypium nanking</name>
    <dbReference type="NCBI Taxonomy" id="29729"/>
    <lineage>
        <taxon>Eukaryota</taxon>
        <taxon>Viridiplantae</taxon>
        <taxon>Streptophyta</taxon>
        <taxon>Embryophyta</taxon>
        <taxon>Tracheophyta</taxon>
        <taxon>Spermatophyta</taxon>
        <taxon>Magnoliopsida</taxon>
        <taxon>eudicotyledons</taxon>
        <taxon>Gunneridae</taxon>
        <taxon>Pentapetalae</taxon>
        <taxon>rosids</taxon>
        <taxon>malvids</taxon>
        <taxon>Malvales</taxon>
        <taxon>Malvaceae</taxon>
        <taxon>Malvoideae</taxon>
        <taxon>Gossypium</taxon>
    </lineage>
</organism>
<protein>
    <submittedName>
        <fullName evidence="1">Uncharacterized protein</fullName>
    </submittedName>
</protein>
<proteinExistence type="predicted"/>
<reference evidence="2" key="1">
    <citation type="submission" date="2014-09" db="EMBL/GenBank/DDBJ databases">
        <authorList>
            <person name="Mudge J."/>
            <person name="Ramaraj T."/>
            <person name="Lindquist I.E."/>
            <person name="Bharti A.K."/>
            <person name="Sundararajan A."/>
            <person name="Cameron C.T."/>
            <person name="Woodward J.E."/>
            <person name="May G.D."/>
            <person name="Brubaker C."/>
            <person name="Broadhvest J."/>
            <person name="Wilkins T.A."/>
        </authorList>
    </citation>
    <scope>NUCLEOTIDE SEQUENCE</scope>
    <source>
        <strain evidence="2">cv. AKA8401</strain>
    </source>
</reference>
<keyword evidence="2" id="KW-1185">Reference proteome</keyword>
<dbReference type="Proteomes" id="UP000032142">
    <property type="component" value="Unassembled WGS sequence"/>
</dbReference>
<sequence>MSMRGYHLPISWAINSTIVNDATYCKCCILNALAFDSYLFKLWLLLTSKYTSHTYMVHHPLRIKVCHIMNAISE</sequence>
<evidence type="ECO:0000313" key="2">
    <source>
        <dbReference type="Proteomes" id="UP000032142"/>
    </source>
</evidence>
<name>A0A0B0NZF4_GOSAR</name>
<dbReference type="EMBL" id="KN414114">
    <property type="protein sequence ID" value="KHG19843.1"/>
    <property type="molecule type" value="Genomic_DNA"/>
</dbReference>
<dbReference type="AlphaFoldDB" id="A0A0B0NZF4"/>
<gene>
    <name evidence="1" type="ORF">F383_03298</name>
</gene>
<evidence type="ECO:0000313" key="1">
    <source>
        <dbReference type="EMBL" id="KHG19843.1"/>
    </source>
</evidence>